<feature type="transmembrane region" description="Helical" evidence="6">
    <location>
        <begin position="60"/>
        <end position="82"/>
    </location>
</feature>
<feature type="transmembrane region" description="Helical" evidence="6">
    <location>
        <begin position="138"/>
        <end position="162"/>
    </location>
</feature>
<evidence type="ECO:0000256" key="6">
    <source>
        <dbReference type="SAM" id="Phobius"/>
    </source>
</evidence>
<evidence type="ECO:0000313" key="11">
    <source>
        <dbReference type="Proteomes" id="UP000070409"/>
    </source>
</evidence>
<dbReference type="GO" id="GO:0016020">
    <property type="term" value="C:membrane"/>
    <property type="evidence" value="ECO:0007669"/>
    <property type="project" value="UniProtKB-SubCell"/>
</dbReference>
<evidence type="ECO:0000256" key="2">
    <source>
        <dbReference type="ARBA" id="ARBA00007362"/>
    </source>
</evidence>
<name>A0A138AIY7_9ACTN</name>
<dbReference type="AlphaFoldDB" id="A0A138AIY7"/>
<evidence type="ECO:0000256" key="5">
    <source>
        <dbReference type="ARBA" id="ARBA00023136"/>
    </source>
</evidence>
<sequence>MSPRDRLVALTVVVLWGLNFLAIRYGLDYFPPLFLGALRFLVLAVPVLLFVRPPKGPVKWLLLYGIGSGTFQFGLLFTAMHIGMPTGLASLVLQSSAPFTVLLGAVLLHEKLTVRQVAGIGIAVVGMSLIILDRADAASGVGVLGVALTLLGGLSWAFGNIGQRLAAPSEPFRFTLWMSVIPPLPLLALSAAIEGPTTGWKALAHSFDGAEGRLALLGVAYIAIMSTVVGYGLWGALMARYPASTVAPATLLVPVVGIAASAAVLGEHPTALALTGAAIVIAGCLLGMLRKPAPLPGGDEGGRAGGELDVTIADDRGERGAQGGPAVVRQR</sequence>
<feature type="transmembrane region" description="Helical" evidence="6">
    <location>
        <begin position="246"/>
        <end position="265"/>
    </location>
</feature>
<dbReference type="PANTHER" id="PTHR32322">
    <property type="entry name" value="INNER MEMBRANE TRANSPORTER"/>
    <property type="match status" value="1"/>
</dbReference>
<feature type="transmembrane region" description="Helical" evidence="6">
    <location>
        <begin position="174"/>
        <end position="193"/>
    </location>
</feature>
<organism evidence="9 10">
    <name type="scientific">Tsukamurella pseudospumae</name>
    <dbReference type="NCBI Taxonomy" id="239498"/>
    <lineage>
        <taxon>Bacteria</taxon>
        <taxon>Bacillati</taxon>
        <taxon>Actinomycetota</taxon>
        <taxon>Actinomycetes</taxon>
        <taxon>Mycobacteriales</taxon>
        <taxon>Tsukamurellaceae</taxon>
        <taxon>Tsukamurella</taxon>
    </lineage>
</organism>
<comment type="caution">
    <text evidence="9">The sequence shown here is derived from an EMBL/GenBank/DDBJ whole genome shotgun (WGS) entry which is preliminary data.</text>
</comment>
<feature type="transmembrane region" description="Helical" evidence="6">
    <location>
        <begin position="271"/>
        <end position="289"/>
    </location>
</feature>
<dbReference type="EMBL" id="LSRF01000033">
    <property type="protein sequence ID" value="KXP10498.1"/>
    <property type="molecule type" value="Genomic_DNA"/>
</dbReference>
<keyword evidence="5 6" id="KW-0472">Membrane</keyword>
<dbReference type="InterPro" id="IPR050638">
    <property type="entry name" value="AA-Vitamin_Transporters"/>
</dbReference>
<evidence type="ECO:0000313" key="9">
    <source>
        <dbReference type="EMBL" id="KXP10498.1"/>
    </source>
</evidence>
<dbReference type="Proteomes" id="UP000070409">
    <property type="component" value="Unassembled WGS sequence"/>
</dbReference>
<dbReference type="PANTHER" id="PTHR32322:SF9">
    <property type="entry name" value="AMINO-ACID METABOLITE EFFLUX PUMP-RELATED"/>
    <property type="match status" value="1"/>
</dbReference>
<keyword evidence="3 6" id="KW-0812">Transmembrane</keyword>
<accession>A0A138AIY7</accession>
<proteinExistence type="inferred from homology"/>
<evidence type="ECO:0000313" key="10">
    <source>
        <dbReference type="Proteomes" id="UP000070258"/>
    </source>
</evidence>
<keyword evidence="4 6" id="KW-1133">Transmembrane helix</keyword>
<dbReference type="RefSeq" id="WP_068571534.1">
    <property type="nucleotide sequence ID" value="NZ_LSRE01000008.1"/>
</dbReference>
<reference evidence="10" key="2">
    <citation type="submission" date="2016-02" db="EMBL/GenBank/DDBJ databases">
        <authorList>
            <person name="Wen L."/>
            <person name="He K."/>
            <person name="Yang H."/>
        </authorList>
    </citation>
    <scope>NUCLEOTIDE SEQUENCE [LARGE SCALE GENOMIC DNA]</scope>
    <source>
        <strain evidence="10">JCM 15929</strain>
    </source>
</reference>
<feature type="transmembrane region" description="Helical" evidence="6">
    <location>
        <begin position="213"/>
        <end position="234"/>
    </location>
</feature>
<reference evidence="9" key="3">
    <citation type="submission" date="2016-02" db="EMBL/GenBank/DDBJ databases">
        <authorList>
            <person name="Teng J.L."/>
            <person name="Yang Y."/>
            <person name="Huang Y."/>
            <person name="Guo F."/>
            <person name="Wei W."/>
            <person name="Chen J.H."/>
            <person name="Wong S.Y."/>
            <person name="Lau S.K."/>
            <person name="Woo P.C."/>
        </authorList>
    </citation>
    <scope>NUCLEOTIDE SEQUENCE</scope>
    <source>
        <strain evidence="9">JCM 15929</strain>
    </source>
</reference>
<comment type="similarity">
    <text evidence="2">Belongs to the EamA transporter family.</text>
</comment>
<evidence type="ECO:0000313" key="8">
    <source>
        <dbReference type="EMBL" id="KXP00176.1"/>
    </source>
</evidence>
<feature type="transmembrane region" description="Helical" evidence="6">
    <location>
        <begin position="7"/>
        <end position="27"/>
    </location>
</feature>
<feature type="transmembrane region" description="Helical" evidence="6">
    <location>
        <begin position="88"/>
        <end position="107"/>
    </location>
</feature>
<evidence type="ECO:0000259" key="7">
    <source>
        <dbReference type="Pfam" id="PF00892"/>
    </source>
</evidence>
<comment type="subcellular location">
    <subcellularLocation>
        <location evidence="1">Membrane</location>
        <topology evidence="1">Multi-pass membrane protein</topology>
    </subcellularLocation>
</comment>
<feature type="transmembrane region" description="Helical" evidence="6">
    <location>
        <begin position="114"/>
        <end position="132"/>
    </location>
</feature>
<dbReference type="SUPFAM" id="SSF103481">
    <property type="entry name" value="Multidrug resistance efflux transporter EmrE"/>
    <property type="match status" value="2"/>
</dbReference>
<keyword evidence="11" id="KW-1185">Reference proteome</keyword>
<reference evidence="8 11" key="1">
    <citation type="submission" date="2016-02" db="EMBL/GenBank/DDBJ databases">
        <authorList>
            <person name="Teng J.L."/>
            <person name="Tang Y."/>
            <person name="Huang Y."/>
            <person name="Guo F."/>
            <person name="Wei W."/>
            <person name="Chen J.H."/>
            <person name="Wong S.Y."/>
            <person name="Lau S.K."/>
            <person name="Woo P.C."/>
        </authorList>
    </citation>
    <scope>NUCLEOTIDE SEQUENCE [LARGE SCALE GENOMIC DNA]</scope>
    <source>
        <strain evidence="8 11">JCM 13375</strain>
    </source>
</reference>
<feature type="domain" description="EamA" evidence="7">
    <location>
        <begin position="7"/>
        <end position="131"/>
    </location>
</feature>
<dbReference type="InterPro" id="IPR037185">
    <property type="entry name" value="EmrE-like"/>
</dbReference>
<dbReference type="InterPro" id="IPR000620">
    <property type="entry name" value="EamA_dom"/>
</dbReference>
<dbReference type="Gene3D" id="1.10.3730.20">
    <property type="match status" value="1"/>
</dbReference>
<dbReference type="STRING" id="239498.AXK60_07935"/>
<evidence type="ECO:0000256" key="3">
    <source>
        <dbReference type="ARBA" id="ARBA00022692"/>
    </source>
</evidence>
<feature type="domain" description="EamA" evidence="7">
    <location>
        <begin position="144"/>
        <end position="286"/>
    </location>
</feature>
<dbReference type="Proteomes" id="UP000070258">
    <property type="component" value="Unassembled WGS sequence"/>
</dbReference>
<evidence type="ECO:0000256" key="4">
    <source>
        <dbReference type="ARBA" id="ARBA00022989"/>
    </source>
</evidence>
<protein>
    <recommendedName>
        <fullName evidence="7">EamA domain-containing protein</fullName>
    </recommendedName>
</protein>
<evidence type="ECO:0000256" key="1">
    <source>
        <dbReference type="ARBA" id="ARBA00004141"/>
    </source>
</evidence>
<dbReference type="Pfam" id="PF00892">
    <property type="entry name" value="EamA"/>
    <property type="match status" value="2"/>
</dbReference>
<dbReference type="OrthoDB" id="9812521at2"/>
<feature type="transmembrane region" description="Helical" evidence="6">
    <location>
        <begin position="33"/>
        <end position="51"/>
    </location>
</feature>
<dbReference type="EMBL" id="LSRE01000008">
    <property type="protein sequence ID" value="KXP00176.1"/>
    <property type="molecule type" value="Genomic_DNA"/>
</dbReference>
<gene>
    <name evidence="9" type="ORF">AXK60_07935</name>
    <name evidence="8" type="ORF">AXK61_16110</name>
</gene>